<dbReference type="AlphaFoldDB" id="A0AAC9FXL1"/>
<feature type="transmembrane region" description="Helical" evidence="1">
    <location>
        <begin position="56"/>
        <end position="74"/>
    </location>
</feature>
<keyword evidence="1" id="KW-0472">Membrane</keyword>
<name>A0AAC9FXL1_9PSED</name>
<reference evidence="2 3" key="1">
    <citation type="submission" date="2016-05" db="EMBL/GenBank/DDBJ databases">
        <authorList>
            <person name="Wang S."/>
            <person name="Zhu B."/>
        </authorList>
    </citation>
    <scope>NUCLEOTIDE SEQUENCE [LARGE SCALE GENOMIC DNA]</scope>
    <source>
        <strain evidence="2 3">CRS05-R5</strain>
    </source>
</reference>
<dbReference type="EMBL" id="CP015852">
    <property type="protein sequence ID" value="ANH98527.1"/>
    <property type="molecule type" value="Genomic_DNA"/>
</dbReference>
<sequence>MTADEFRNAMDSDNAFQAKRKALIFVSLLLLALIVSGAQIKEANTFIFKIEFSNHIGLRYLLVASVVVCMIRYFSYSEKYRNQLFKIWSGRLLADHRVYYVDQQAGDISGILGKRLDIYIGEYGVDTPKYKKTGIFKRNIGLPAKGTHETYGEIYYTEYFDLNKYDQRWKRSDFRSLLLSELKFRAEAWITYRETFDLSFPYLLGLSSLLAFAIGLCRP</sequence>
<organism evidence="2 3">
    <name type="scientific">Pseudomonas koreensis</name>
    <dbReference type="NCBI Taxonomy" id="198620"/>
    <lineage>
        <taxon>Bacteria</taxon>
        <taxon>Pseudomonadati</taxon>
        <taxon>Pseudomonadota</taxon>
        <taxon>Gammaproteobacteria</taxon>
        <taxon>Pseudomonadales</taxon>
        <taxon>Pseudomonadaceae</taxon>
        <taxon>Pseudomonas</taxon>
    </lineage>
</organism>
<feature type="transmembrane region" description="Helical" evidence="1">
    <location>
        <begin position="198"/>
        <end position="216"/>
    </location>
</feature>
<dbReference type="Proteomes" id="UP000078142">
    <property type="component" value="Chromosome"/>
</dbReference>
<keyword evidence="1" id="KW-1133">Transmembrane helix</keyword>
<gene>
    <name evidence="2" type="ORF">A8L59_14275</name>
</gene>
<dbReference type="GeneID" id="93489559"/>
<proteinExistence type="predicted"/>
<evidence type="ECO:0000313" key="2">
    <source>
        <dbReference type="EMBL" id="ANH98527.1"/>
    </source>
</evidence>
<keyword evidence="1" id="KW-0812">Transmembrane</keyword>
<evidence type="ECO:0000256" key="1">
    <source>
        <dbReference type="SAM" id="Phobius"/>
    </source>
</evidence>
<evidence type="ECO:0000313" key="3">
    <source>
        <dbReference type="Proteomes" id="UP000078142"/>
    </source>
</evidence>
<dbReference type="RefSeq" id="WP_064587832.1">
    <property type="nucleotide sequence ID" value="NZ_CP015852.1"/>
</dbReference>
<accession>A0AAC9FXL1</accession>
<protein>
    <submittedName>
        <fullName evidence="2">Uncharacterized protein</fullName>
    </submittedName>
</protein>